<dbReference type="EMBL" id="JACHIT010000002">
    <property type="protein sequence ID" value="MBB5918307.1"/>
    <property type="molecule type" value="Genomic_DNA"/>
</dbReference>
<dbReference type="Pfam" id="PF00348">
    <property type="entry name" value="polyprenyl_synt"/>
    <property type="match status" value="1"/>
</dbReference>
<evidence type="ECO:0000256" key="6">
    <source>
        <dbReference type="ARBA" id="ARBA00022842"/>
    </source>
</evidence>
<dbReference type="EC" id="2.5.1.1" evidence="8"/>
<organism evidence="8 9">
    <name type="scientific">Nocardia transvalensis</name>
    <dbReference type="NCBI Taxonomy" id="37333"/>
    <lineage>
        <taxon>Bacteria</taxon>
        <taxon>Bacillati</taxon>
        <taxon>Actinomycetota</taxon>
        <taxon>Actinomycetes</taxon>
        <taxon>Mycobacteriales</taxon>
        <taxon>Nocardiaceae</taxon>
        <taxon>Nocardia</taxon>
    </lineage>
</organism>
<dbReference type="PANTHER" id="PTHR12001:SF85">
    <property type="entry name" value="SHORT CHAIN ISOPRENYL DIPHOSPHATE SYNTHASE"/>
    <property type="match status" value="1"/>
</dbReference>
<evidence type="ECO:0000313" key="8">
    <source>
        <dbReference type="EMBL" id="MBB5918307.1"/>
    </source>
</evidence>
<dbReference type="PROSITE" id="PS00444">
    <property type="entry name" value="POLYPRENYL_SYNTHASE_2"/>
    <property type="match status" value="1"/>
</dbReference>
<evidence type="ECO:0000313" key="9">
    <source>
        <dbReference type="Proteomes" id="UP000540412"/>
    </source>
</evidence>
<dbReference type="Gene3D" id="1.10.600.10">
    <property type="entry name" value="Farnesyl Diphosphate Synthase"/>
    <property type="match status" value="1"/>
</dbReference>
<dbReference type="Proteomes" id="UP000540412">
    <property type="component" value="Unassembled WGS sequence"/>
</dbReference>
<evidence type="ECO:0000256" key="3">
    <source>
        <dbReference type="ARBA" id="ARBA00006706"/>
    </source>
</evidence>
<dbReference type="AlphaFoldDB" id="A0A7W9PLE9"/>
<evidence type="ECO:0000256" key="1">
    <source>
        <dbReference type="ARBA" id="ARBA00001946"/>
    </source>
</evidence>
<keyword evidence="9" id="KW-1185">Reference proteome</keyword>
<dbReference type="GO" id="GO:0008299">
    <property type="term" value="P:isoprenoid biosynthetic process"/>
    <property type="evidence" value="ECO:0007669"/>
    <property type="project" value="InterPro"/>
</dbReference>
<dbReference type="CDD" id="cd00685">
    <property type="entry name" value="Trans_IPPS_HT"/>
    <property type="match status" value="1"/>
</dbReference>
<dbReference type="InterPro" id="IPR033749">
    <property type="entry name" value="Polyprenyl_synt_CS"/>
</dbReference>
<evidence type="ECO:0000256" key="7">
    <source>
        <dbReference type="RuleBase" id="RU004466"/>
    </source>
</evidence>
<dbReference type="EC" id="2.5.1.29" evidence="8"/>
<dbReference type="RefSeq" id="WP_051163262.1">
    <property type="nucleotide sequence ID" value="NZ_JACHIT010000002.1"/>
</dbReference>
<dbReference type="PROSITE" id="PS00723">
    <property type="entry name" value="POLYPRENYL_SYNTHASE_1"/>
    <property type="match status" value="1"/>
</dbReference>
<dbReference type="GO" id="GO:0004311">
    <property type="term" value="F:geranylgeranyl diphosphate synthase activity"/>
    <property type="evidence" value="ECO:0007669"/>
    <property type="project" value="UniProtKB-EC"/>
</dbReference>
<dbReference type="SUPFAM" id="SSF48576">
    <property type="entry name" value="Terpenoid synthases"/>
    <property type="match status" value="1"/>
</dbReference>
<proteinExistence type="inferred from homology"/>
<accession>A0A7W9PLE9</accession>
<name>A0A7W9PLE9_9NOCA</name>
<gene>
    <name evidence="8" type="ORF">BJY24_007219</name>
</gene>
<comment type="pathway">
    <text evidence="2">Isoprenoid biosynthesis.</text>
</comment>
<dbReference type="GO" id="GO:0004161">
    <property type="term" value="F:dimethylallyltranstransferase activity"/>
    <property type="evidence" value="ECO:0007669"/>
    <property type="project" value="UniProtKB-EC"/>
</dbReference>
<dbReference type="GO" id="GO:0004337">
    <property type="term" value="F:(2E,6E)-farnesyl diphosphate synthase activity"/>
    <property type="evidence" value="ECO:0007669"/>
    <property type="project" value="UniProtKB-EC"/>
</dbReference>
<keyword evidence="6" id="KW-0460">Magnesium</keyword>
<evidence type="ECO:0000256" key="4">
    <source>
        <dbReference type="ARBA" id="ARBA00022679"/>
    </source>
</evidence>
<dbReference type="GO" id="GO:0046872">
    <property type="term" value="F:metal ion binding"/>
    <property type="evidence" value="ECO:0007669"/>
    <property type="project" value="UniProtKB-KW"/>
</dbReference>
<dbReference type="PANTHER" id="PTHR12001">
    <property type="entry name" value="GERANYLGERANYL PYROPHOSPHATE SYNTHASE"/>
    <property type="match status" value="1"/>
</dbReference>
<protein>
    <submittedName>
        <fullName evidence="8">Geranylgeranyl diphosphate synthase type I</fullName>
        <ecNumber evidence="8">2.5.1.1</ecNumber>
        <ecNumber evidence="8">2.5.1.10</ecNumber>
        <ecNumber evidence="8">2.5.1.29</ecNumber>
    </submittedName>
</protein>
<dbReference type="SFLD" id="SFLDS00005">
    <property type="entry name" value="Isoprenoid_Synthase_Type_I"/>
    <property type="match status" value="1"/>
</dbReference>
<keyword evidence="4 7" id="KW-0808">Transferase</keyword>
<comment type="similarity">
    <text evidence="3 7">Belongs to the FPP/GGPP synthase family.</text>
</comment>
<sequence>MNTAADEHVRISCPAAVLGDLHGEGAATAADWRAATRERVLDELETFLLGNRLGVVRGIALDGIAHRYVMGGKCLRSTFMYAGWLCGAAPDPAALRASSALELVHAFALIQDDVMDESGVRRGAPAGHSDFTGQHKTLDLPGDAARFGESAAVLLADICLVWADKMLRDSGIGADALHRVWPRYDAMRVELALGQFADLLNDARTDPRFEDVLAVARAKSGNYTVRRPLEMGAAMAGCDERVLSALGRYGRVVGEAFQLRDDLLGVFGADETTGKPGDGDLAQHKATTVVVTARRLAKPGVRHELDALLAAPAVGVGAIERLRELITASGARDRMEDMIGDRLTEARQAIDAAALPERARRLLDGLGLICATNQV</sequence>
<reference evidence="8 9" key="1">
    <citation type="submission" date="2020-08" db="EMBL/GenBank/DDBJ databases">
        <title>Sequencing the genomes of 1000 actinobacteria strains.</title>
        <authorList>
            <person name="Klenk H.-P."/>
        </authorList>
    </citation>
    <scope>NUCLEOTIDE SEQUENCE [LARGE SCALE GENOMIC DNA]</scope>
    <source>
        <strain evidence="8 9">DSM 43582</strain>
    </source>
</reference>
<dbReference type="EC" id="2.5.1.10" evidence="8"/>
<dbReference type="InterPro" id="IPR008949">
    <property type="entry name" value="Isoprenoid_synthase_dom_sf"/>
</dbReference>
<comment type="cofactor">
    <cofactor evidence="1">
        <name>Mg(2+)</name>
        <dbReference type="ChEBI" id="CHEBI:18420"/>
    </cofactor>
</comment>
<evidence type="ECO:0000256" key="5">
    <source>
        <dbReference type="ARBA" id="ARBA00022723"/>
    </source>
</evidence>
<keyword evidence="5" id="KW-0479">Metal-binding</keyword>
<dbReference type="InterPro" id="IPR000092">
    <property type="entry name" value="Polyprenyl_synt"/>
</dbReference>
<comment type="caution">
    <text evidence="8">The sequence shown here is derived from an EMBL/GenBank/DDBJ whole genome shotgun (WGS) entry which is preliminary data.</text>
</comment>
<evidence type="ECO:0000256" key="2">
    <source>
        <dbReference type="ARBA" id="ARBA00005128"/>
    </source>
</evidence>